<proteinExistence type="predicted"/>
<protein>
    <submittedName>
        <fullName evidence="3">Fumarylacetoacetate hydrolase family protein</fullName>
    </submittedName>
</protein>
<dbReference type="Pfam" id="PF01557">
    <property type="entry name" value="FAA_hydrolase"/>
    <property type="match status" value="1"/>
</dbReference>
<feature type="domain" description="Fumarylacetoacetase-like C-terminal" evidence="2">
    <location>
        <begin position="106"/>
        <end position="262"/>
    </location>
</feature>
<keyword evidence="1" id="KW-0456">Lyase</keyword>
<evidence type="ECO:0000256" key="1">
    <source>
        <dbReference type="ARBA" id="ARBA00023239"/>
    </source>
</evidence>
<dbReference type="Gene3D" id="3.90.850.10">
    <property type="entry name" value="Fumarylacetoacetase-like, C-terminal domain"/>
    <property type="match status" value="1"/>
</dbReference>
<dbReference type="EMBL" id="CP060783">
    <property type="protein sequence ID" value="QNP47240.1"/>
    <property type="molecule type" value="Genomic_DNA"/>
</dbReference>
<accession>A0A7H0GG24</accession>
<evidence type="ECO:0000259" key="2">
    <source>
        <dbReference type="Pfam" id="PF01557"/>
    </source>
</evidence>
<reference evidence="3 4" key="1">
    <citation type="submission" date="2020-08" db="EMBL/GenBank/DDBJ databases">
        <title>Genome sequence of Diaphorobacter aerolatus KACC 16536T.</title>
        <authorList>
            <person name="Hyun D.-W."/>
            <person name="Bae J.-W."/>
        </authorList>
    </citation>
    <scope>NUCLEOTIDE SEQUENCE [LARGE SCALE GENOMIC DNA]</scope>
    <source>
        <strain evidence="3 4">KACC 16536</strain>
    </source>
</reference>
<dbReference type="InterPro" id="IPR011234">
    <property type="entry name" value="Fumarylacetoacetase-like_C"/>
</dbReference>
<dbReference type="RefSeq" id="WP_187722953.1">
    <property type="nucleotide sequence ID" value="NZ_CP060783.1"/>
</dbReference>
<dbReference type="GO" id="GO:0008684">
    <property type="term" value="F:2-oxopent-4-enoate hydratase activity"/>
    <property type="evidence" value="ECO:0007669"/>
    <property type="project" value="TreeGrafter"/>
</dbReference>
<keyword evidence="4" id="KW-1185">Reference proteome</keyword>
<dbReference type="KEGG" id="daer:H9K75_12700"/>
<sequence length="266" mass="28380">MNIRTNHDESPLAAVAQALCDARLERSTTDAGAHLNALQAADDAYAVQRAVATHGALKLFADRVPRHWKSGGANRDSAITHAPLPDAGVWASPANAGAWPFHVRLVEAEIALRLGSEVTEPQASALTADSAHAFIDAMTVSIEIVDTRWQQPLDEVPALLKLADMGVHGALVLGDWVAYQPGRDWGAQRCSIRIGGADALMFTGTHSLGDPAWLLVEWLRDVTRWFGTVPAGTVVTTGNWVGMLTARAGDLVQAEFDGIGRASLQL</sequence>
<gene>
    <name evidence="3" type="ORF">H9K75_12700</name>
</gene>
<dbReference type="GO" id="GO:0016787">
    <property type="term" value="F:hydrolase activity"/>
    <property type="evidence" value="ECO:0007669"/>
    <property type="project" value="UniProtKB-KW"/>
</dbReference>
<organism evidence="3 4">
    <name type="scientific">Diaphorobacter aerolatus</name>
    <dbReference type="NCBI Taxonomy" id="1288495"/>
    <lineage>
        <taxon>Bacteria</taxon>
        <taxon>Pseudomonadati</taxon>
        <taxon>Pseudomonadota</taxon>
        <taxon>Betaproteobacteria</taxon>
        <taxon>Burkholderiales</taxon>
        <taxon>Comamonadaceae</taxon>
        <taxon>Diaphorobacter</taxon>
    </lineage>
</organism>
<dbReference type="InterPro" id="IPR036663">
    <property type="entry name" value="Fumarylacetoacetase_C_sf"/>
</dbReference>
<dbReference type="PANTHER" id="PTHR30143:SF0">
    <property type="entry name" value="2-KETO-4-PENTENOATE HYDRATASE"/>
    <property type="match status" value="1"/>
</dbReference>
<dbReference type="PANTHER" id="PTHR30143">
    <property type="entry name" value="ACID HYDRATASE"/>
    <property type="match status" value="1"/>
</dbReference>
<evidence type="ECO:0000313" key="3">
    <source>
        <dbReference type="EMBL" id="QNP47240.1"/>
    </source>
</evidence>
<keyword evidence="3" id="KW-0378">Hydrolase</keyword>
<dbReference type="Proteomes" id="UP000516028">
    <property type="component" value="Chromosome"/>
</dbReference>
<dbReference type="AlphaFoldDB" id="A0A7H0GG24"/>
<dbReference type="InterPro" id="IPR050772">
    <property type="entry name" value="Hydratase-Decarb/MhpD_sf"/>
</dbReference>
<dbReference type="GO" id="GO:0005737">
    <property type="term" value="C:cytoplasm"/>
    <property type="evidence" value="ECO:0007669"/>
    <property type="project" value="TreeGrafter"/>
</dbReference>
<dbReference type="SUPFAM" id="SSF56529">
    <property type="entry name" value="FAH"/>
    <property type="match status" value="1"/>
</dbReference>
<name>A0A7H0GG24_9BURK</name>
<evidence type="ECO:0000313" key="4">
    <source>
        <dbReference type="Proteomes" id="UP000516028"/>
    </source>
</evidence>